<keyword evidence="3" id="KW-1185">Reference proteome</keyword>
<evidence type="ECO:0000313" key="3">
    <source>
        <dbReference type="Proteomes" id="UP000262802"/>
    </source>
</evidence>
<dbReference type="KEGG" id="hyh:D3Y59_04595"/>
<feature type="domain" description="START-like" evidence="1">
    <location>
        <begin position="8"/>
        <end position="136"/>
    </location>
</feature>
<accession>A0A3B7R3U9</accession>
<dbReference type="SUPFAM" id="SSF55961">
    <property type="entry name" value="Bet v1-like"/>
    <property type="match status" value="1"/>
</dbReference>
<evidence type="ECO:0000259" key="1">
    <source>
        <dbReference type="Pfam" id="PF19569"/>
    </source>
</evidence>
<protein>
    <submittedName>
        <fullName evidence="2">ATPase</fullName>
    </submittedName>
</protein>
<dbReference type="InterPro" id="IPR045736">
    <property type="entry name" value="START_2"/>
</dbReference>
<name>A0A3B7R3U9_9BACT</name>
<reference evidence="2 3" key="1">
    <citation type="submission" date="2018-09" db="EMBL/GenBank/DDBJ databases">
        <title>Hymenobacter medium sp. nov., isolated from R2A medium.</title>
        <authorList>
            <person name="Yingchao G."/>
        </authorList>
    </citation>
    <scope>NUCLEOTIDE SEQUENCE [LARGE SCALE GENOMIC DNA]</scope>
    <source>
        <strain evidence="3">sh-6</strain>
    </source>
</reference>
<dbReference type="Pfam" id="PF19569">
    <property type="entry name" value="START_2"/>
    <property type="match status" value="1"/>
</dbReference>
<dbReference type="RefSeq" id="WP_119446323.1">
    <property type="nucleotide sequence ID" value="NZ_CP032317.1"/>
</dbReference>
<dbReference type="EMBL" id="CP032317">
    <property type="protein sequence ID" value="AYA38794.1"/>
    <property type="molecule type" value="Genomic_DNA"/>
</dbReference>
<organism evidence="2 3">
    <name type="scientific">Hymenobacter oligotrophus</name>
    <dbReference type="NCBI Taxonomy" id="2319843"/>
    <lineage>
        <taxon>Bacteria</taxon>
        <taxon>Pseudomonadati</taxon>
        <taxon>Bacteroidota</taxon>
        <taxon>Cytophagia</taxon>
        <taxon>Cytophagales</taxon>
        <taxon>Hymenobacteraceae</taxon>
        <taxon>Hymenobacter</taxon>
    </lineage>
</organism>
<dbReference type="OrthoDB" id="667567at2"/>
<proteinExistence type="predicted"/>
<dbReference type="Proteomes" id="UP000262802">
    <property type="component" value="Chromosome"/>
</dbReference>
<dbReference type="InterPro" id="IPR023393">
    <property type="entry name" value="START-like_dom_sf"/>
</dbReference>
<dbReference type="AlphaFoldDB" id="A0A3B7R3U9"/>
<dbReference type="Gene3D" id="3.30.530.20">
    <property type="match status" value="1"/>
</dbReference>
<sequence length="137" mass="16213">MPLSAIRSKHRFVQEYPINASPKILYPYLASASGLRQWFCQDVIMLNQHTFDFVWDNQHHLAELTSQRTNRSVRYVFLTPDRGHMPDANYLDFMIESSELTQEIYLRIVDYSEETDDIELQEMWDNLVQNLRELVGG</sequence>
<gene>
    <name evidence="2" type="ORF">D3Y59_04595</name>
</gene>
<evidence type="ECO:0000313" key="2">
    <source>
        <dbReference type="EMBL" id="AYA38794.1"/>
    </source>
</evidence>